<reference evidence="1" key="1">
    <citation type="submission" date="2021-03" db="EMBL/GenBank/DDBJ databases">
        <title>Draft genome sequence of rust myrtle Austropuccinia psidii MF-1, a brazilian biotype.</title>
        <authorList>
            <person name="Quecine M.C."/>
            <person name="Pachon D.M.R."/>
            <person name="Bonatelli M.L."/>
            <person name="Correr F.H."/>
            <person name="Franceschini L.M."/>
            <person name="Leite T.F."/>
            <person name="Margarido G.R.A."/>
            <person name="Almeida C.A."/>
            <person name="Ferrarezi J.A."/>
            <person name="Labate C.A."/>
        </authorList>
    </citation>
    <scope>NUCLEOTIDE SEQUENCE</scope>
    <source>
        <strain evidence="1">MF-1</strain>
    </source>
</reference>
<proteinExistence type="predicted"/>
<evidence type="ECO:0000313" key="2">
    <source>
        <dbReference type="Proteomes" id="UP000765509"/>
    </source>
</evidence>
<sequence>MFHEHYKKYSHNIEIVLITTDNAIINRQMAQELEAINPTFSFKAQAIGCMEHTIHLAAHDGNNGLASNRTSASTTNTELSKEAGKMDIVSLVEPPDGIDINYN</sequence>
<comment type="caution">
    <text evidence="1">The sequence shown here is derived from an EMBL/GenBank/DDBJ whole genome shotgun (WGS) entry which is preliminary data.</text>
</comment>
<gene>
    <name evidence="1" type="ORF">O181_066619</name>
</gene>
<protein>
    <submittedName>
        <fullName evidence="1">Uncharacterized protein</fullName>
    </submittedName>
</protein>
<dbReference type="OrthoDB" id="3259198at2759"/>
<evidence type="ECO:0000313" key="1">
    <source>
        <dbReference type="EMBL" id="MBW0526904.1"/>
    </source>
</evidence>
<dbReference type="Proteomes" id="UP000765509">
    <property type="component" value="Unassembled WGS sequence"/>
</dbReference>
<dbReference type="AlphaFoldDB" id="A0A9Q3ETC9"/>
<keyword evidence="2" id="KW-1185">Reference proteome</keyword>
<name>A0A9Q3ETC9_9BASI</name>
<accession>A0A9Q3ETC9</accession>
<dbReference type="EMBL" id="AVOT02033059">
    <property type="protein sequence ID" value="MBW0526904.1"/>
    <property type="molecule type" value="Genomic_DNA"/>
</dbReference>
<organism evidence="1 2">
    <name type="scientific">Austropuccinia psidii MF-1</name>
    <dbReference type="NCBI Taxonomy" id="1389203"/>
    <lineage>
        <taxon>Eukaryota</taxon>
        <taxon>Fungi</taxon>
        <taxon>Dikarya</taxon>
        <taxon>Basidiomycota</taxon>
        <taxon>Pucciniomycotina</taxon>
        <taxon>Pucciniomycetes</taxon>
        <taxon>Pucciniales</taxon>
        <taxon>Sphaerophragmiaceae</taxon>
        <taxon>Austropuccinia</taxon>
    </lineage>
</organism>